<evidence type="ECO:0000313" key="2">
    <source>
        <dbReference type="Proteomes" id="UP000636709"/>
    </source>
</evidence>
<reference evidence="1" key="1">
    <citation type="submission" date="2020-07" db="EMBL/GenBank/DDBJ databases">
        <title>Genome sequence and genetic diversity analysis of an under-domesticated orphan crop, white fonio (Digitaria exilis).</title>
        <authorList>
            <person name="Bennetzen J.L."/>
            <person name="Chen S."/>
            <person name="Ma X."/>
            <person name="Wang X."/>
            <person name="Yssel A.E.J."/>
            <person name="Chaluvadi S.R."/>
            <person name="Johnson M."/>
            <person name="Gangashetty P."/>
            <person name="Hamidou F."/>
            <person name="Sanogo M.D."/>
            <person name="Zwaenepoel A."/>
            <person name="Wallace J."/>
            <person name="Van De Peer Y."/>
            <person name="Van Deynze A."/>
        </authorList>
    </citation>
    <scope>NUCLEOTIDE SEQUENCE</scope>
    <source>
        <tissue evidence="1">Leaves</tissue>
    </source>
</reference>
<comment type="caution">
    <text evidence="1">The sequence shown here is derived from an EMBL/GenBank/DDBJ whole genome shotgun (WGS) entry which is preliminary data.</text>
</comment>
<gene>
    <name evidence="1" type="ORF">HU200_062433</name>
</gene>
<sequence length="141" mass="14722">MVIKVEMKCDRCRSKALALVAAARGVHSVALAGDARDRLVVAGEDVDSVKLAGALRRKVGPAQILTVDTEAAKKKDGGGGDKKPPAAAAAPAAVVVQYVPSALCYQYAPPQAPVSFVYKPPATGYAVGYHQPRYDDPCSIM</sequence>
<name>A0A835DYA1_9POAL</name>
<proteinExistence type="predicted"/>
<dbReference type="PANTHER" id="PTHR46932:SF9">
    <property type="entry name" value="OS02G0585100 PROTEIN"/>
    <property type="match status" value="1"/>
</dbReference>
<dbReference type="OrthoDB" id="692882at2759"/>
<evidence type="ECO:0000313" key="1">
    <source>
        <dbReference type="EMBL" id="KAF8652998.1"/>
    </source>
</evidence>
<dbReference type="AlphaFoldDB" id="A0A835DYA1"/>
<dbReference type="Gene3D" id="3.30.70.100">
    <property type="match status" value="1"/>
</dbReference>
<dbReference type="InterPro" id="IPR042885">
    <property type="entry name" value="HIPP47/16"/>
</dbReference>
<keyword evidence="2" id="KW-1185">Reference proteome</keyword>
<protein>
    <recommendedName>
        <fullName evidence="3">HMA domain-containing protein</fullName>
    </recommendedName>
</protein>
<evidence type="ECO:0008006" key="3">
    <source>
        <dbReference type="Google" id="ProtNLM"/>
    </source>
</evidence>
<dbReference type="PANTHER" id="PTHR46932">
    <property type="entry name" value="HEAVY METAL-ASSOCIATED ISOPRENYLATED PLANT PROTEIN 47"/>
    <property type="match status" value="1"/>
</dbReference>
<organism evidence="1 2">
    <name type="scientific">Digitaria exilis</name>
    <dbReference type="NCBI Taxonomy" id="1010633"/>
    <lineage>
        <taxon>Eukaryota</taxon>
        <taxon>Viridiplantae</taxon>
        <taxon>Streptophyta</taxon>
        <taxon>Embryophyta</taxon>
        <taxon>Tracheophyta</taxon>
        <taxon>Spermatophyta</taxon>
        <taxon>Magnoliopsida</taxon>
        <taxon>Liliopsida</taxon>
        <taxon>Poales</taxon>
        <taxon>Poaceae</taxon>
        <taxon>PACMAD clade</taxon>
        <taxon>Panicoideae</taxon>
        <taxon>Panicodae</taxon>
        <taxon>Paniceae</taxon>
        <taxon>Anthephorinae</taxon>
        <taxon>Digitaria</taxon>
    </lineage>
</organism>
<dbReference type="EMBL" id="JACEFO010002629">
    <property type="protein sequence ID" value="KAF8652998.1"/>
    <property type="molecule type" value="Genomic_DNA"/>
</dbReference>
<accession>A0A835DYA1</accession>
<dbReference type="Proteomes" id="UP000636709">
    <property type="component" value="Unassembled WGS sequence"/>
</dbReference>